<gene>
    <name evidence="3" type="primary">spoVID</name>
    <name evidence="3" type="ORF">GCM10008025_31170</name>
</gene>
<dbReference type="Proteomes" id="UP000613512">
    <property type="component" value="Unassembled WGS sequence"/>
</dbReference>
<dbReference type="SUPFAM" id="SSF54106">
    <property type="entry name" value="LysM domain"/>
    <property type="match status" value="1"/>
</dbReference>
<dbReference type="NCBIfam" id="TIGR02907">
    <property type="entry name" value="spore_VI_D"/>
    <property type="match status" value="1"/>
</dbReference>
<dbReference type="Gene3D" id="3.10.350.10">
    <property type="entry name" value="LysM domain"/>
    <property type="match status" value="1"/>
</dbReference>
<evidence type="ECO:0000313" key="3">
    <source>
        <dbReference type="EMBL" id="GGA85987.1"/>
    </source>
</evidence>
<dbReference type="SMART" id="SM00257">
    <property type="entry name" value="LysM"/>
    <property type="match status" value="1"/>
</dbReference>
<dbReference type="Pfam" id="PF20918">
    <property type="entry name" value="SPOCS_spoVID-N"/>
    <property type="match status" value="1"/>
</dbReference>
<evidence type="ECO:0000259" key="2">
    <source>
        <dbReference type="PROSITE" id="PS51782"/>
    </source>
</evidence>
<reference evidence="3" key="1">
    <citation type="journal article" date="2014" name="Int. J. Syst. Evol. Microbiol.">
        <title>Complete genome sequence of Corynebacterium casei LMG S-19264T (=DSM 44701T), isolated from a smear-ripened cheese.</title>
        <authorList>
            <consortium name="US DOE Joint Genome Institute (JGI-PGF)"/>
            <person name="Walter F."/>
            <person name="Albersmeier A."/>
            <person name="Kalinowski J."/>
            <person name="Ruckert C."/>
        </authorList>
    </citation>
    <scope>NUCLEOTIDE SEQUENCE</scope>
    <source>
        <strain evidence="3">CGMCC 1.12408</strain>
    </source>
</reference>
<dbReference type="InterPro" id="IPR048862">
    <property type="entry name" value="SPOCS_spoVID_N"/>
</dbReference>
<dbReference type="AlphaFoldDB" id="A0A916S7W0"/>
<organism evidence="3 4">
    <name type="scientific">Ornithinibacillus halotolerans</name>
    <dbReference type="NCBI Taxonomy" id="1274357"/>
    <lineage>
        <taxon>Bacteria</taxon>
        <taxon>Bacillati</taxon>
        <taxon>Bacillota</taxon>
        <taxon>Bacilli</taxon>
        <taxon>Bacillales</taxon>
        <taxon>Bacillaceae</taxon>
        <taxon>Ornithinibacillus</taxon>
    </lineage>
</organism>
<sequence length="333" mass="39385">MVNEQNVFRFELNESLYFEKGKEVEEIMGISLEPEISIQEFNDYISIRGVIELQGSYQKAQDSGSEEDSYLEGYDSKRFMERVTDTQYNHAEFMHRFPVEITVPSYRVEDLDDVTVLISEFDYELRKSNQLYLRSAIEIHGINNQLEEVEEEEGTQEQFADVVDEERETEELFEFEAVVENESSSYIEESPEQLPTLETAEDNNETKDDRWLFKQKTQSFEEFFQKNKEPEPEIVEEALQESSSLLEEESYSREEESYESRNEKADLTYLADMFRSDEDDYVKLKLCIVQEKDTIEKLAEKYETTTLHIRSQNRLEDDDIIEGQILYIPVKNK</sequence>
<reference evidence="3" key="2">
    <citation type="submission" date="2020-09" db="EMBL/GenBank/DDBJ databases">
        <authorList>
            <person name="Sun Q."/>
            <person name="Zhou Y."/>
        </authorList>
    </citation>
    <scope>NUCLEOTIDE SEQUENCE</scope>
    <source>
        <strain evidence="3">CGMCC 1.12408</strain>
    </source>
</reference>
<dbReference type="InterPro" id="IPR014256">
    <property type="entry name" value="Spore_VI_D"/>
</dbReference>
<feature type="domain" description="LysM" evidence="2">
    <location>
        <begin position="285"/>
        <end position="328"/>
    </location>
</feature>
<feature type="compositionally biased region" description="Basic and acidic residues" evidence="1">
    <location>
        <begin position="250"/>
        <end position="259"/>
    </location>
</feature>
<evidence type="ECO:0000313" key="4">
    <source>
        <dbReference type="Proteomes" id="UP000613512"/>
    </source>
</evidence>
<evidence type="ECO:0000256" key="1">
    <source>
        <dbReference type="SAM" id="MobiDB-lite"/>
    </source>
</evidence>
<protein>
    <submittedName>
        <fullName evidence="3">Stage VI sporulation protein D</fullName>
    </submittedName>
</protein>
<comment type="caution">
    <text evidence="3">The sequence shown here is derived from an EMBL/GenBank/DDBJ whole genome shotgun (WGS) entry which is preliminary data.</text>
</comment>
<name>A0A916S7W0_9BACI</name>
<keyword evidence="4" id="KW-1185">Reference proteome</keyword>
<dbReference type="RefSeq" id="WP_188385607.1">
    <property type="nucleotide sequence ID" value="NZ_BMEY01000019.1"/>
</dbReference>
<proteinExistence type="predicted"/>
<dbReference type="Pfam" id="PF01476">
    <property type="entry name" value="LysM"/>
    <property type="match status" value="1"/>
</dbReference>
<dbReference type="InterPro" id="IPR018392">
    <property type="entry name" value="LysM"/>
</dbReference>
<dbReference type="EMBL" id="BMEY01000019">
    <property type="protein sequence ID" value="GGA85987.1"/>
    <property type="molecule type" value="Genomic_DNA"/>
</dbReference>
<feature type="region of interest" description="Disordered" evidence="1">
    <location>
        <begin position="240"/>
        <end position="259"/>
    </location>
</feature>
<dbReference type="InterPro" id="IPR036779">
    <property type="entry name" value="LysM_dom_sf"/>
</dbReference>
<feature type="region of interest" description="Disordered" evidence="1">
    <location>
        <begin position="184"/>
        <end position="206"/>
    </location>
</feature>
<dbReference type="PROSITE" id="PS51782">
    <property type="entry name" value="LYSM"/>
    <property type="match status" value="1"/>
</dbReference>
<accession>A0A916S7W0</accession>